<dbReference type="PANTHER" id="PTHR34365">
    <property type="entry name" value="ENOLASE (DUF1399)"/>
    <property type="match status" value="1"/>
</dbReference>
<dbReference type="OrthoDB" id="2684236at2759"/>
<keyword evidence="2" id="KW-1185">Reference proteome</keyword>
<dbReference type="STRING" id="5486.A0A367XSM3"/>
<accession>A0A367XSM3</accession>
<sequence>MNQFPSDQEEAPPSYEWCTSQSSQFAEFRSYVYSQMLIDEEIKIRHFLAPEFMPSASEVAAHLKLMKAFGRLKESMLQNSRGIVTPEEYEHRWKVFVTIAVRRFIMFVSALKMHASRFTREPRKLEASSDNRSQEFTRMANKLIPPMDVLMVWHAFLMNPMSFYDVFVRNDMYYFINYPFPLHLIDSYIDDTTFDYRVPHETQTVYLLFVVDFATEEPSLEYDIDLSTLLRQKVTLHCPHTGVPISSPVPLTSPDHCGFVDRCFITENLGPALRNLDLSEIKPLELSHDVLRKIILDHDIQEGRLLQGSVKNSSIISNIDFPFEGPIAVSESIADRVAKSSQALSRTTPDATLEEILHQTIADNEGMAEIETLILFHYDTFNPVSLTVPHSVLIGEDLVEFVIREGEFVERINDLDWVLPEAVRNDLTRTLAAYESFFELLAANCFTKTLLPPLVIQLLLQTHQLMLYGYIRDCKYSICETLIDNNDKVGQNRLRGVAELIPSGSSCGPREVSAGTPANLVWHPPPGTGCAYESISRIRVRLRAFRLPFHGRL</sequence>
<dbReference type="InterPro" id="IPR009836">
    <property type="entry name" value="GRDP-like"/>
</dbReference>
<evidence type="ECO:0000313" key="2">
    <source>
        <dbReference type="Proteomes" id="UP000253472"/>
    </source>
</evidence>
<proteinExistence type="predicted"/>
<reference evidence="1 2" key="1">
    <citation type="submission" date="2018-06" db="EMBL/GenBank/DDBJ databases">
        <title>Whole genome sequencing of Candida tropicalis (genome annotated by CSBL at Korea University).</title>
        <authorList>
            <person name="Ahn J."/>
        </authorList>
    </citation>
    <scope>NUCLEOTIDE SEQUENCE [LARGE SCALE GENOMIC DNA]</scope>
    <source>
        <strain evidence="1 2">ATCC 20962</strain>
    </source>
</reference>
<dbReference type="Proteomes" id="UP000253472">
    <property type="component" value="Unassembled WGS sequence"/>
</dbReference>
<dbReference type="Pfam" id="PF07173">
    <property type="entry name" value="GRDP-like"/>
    <property type="match status" value="1"/>
</dbReference>
<name>A0A367XSM3_9ASCO</name>
<protein>
    <submittedName>
        <fullName evidence="1">Uncharacterized protein</fullName>
    </submittedName>
</protein>
<evidence type="ECO:0000313" key="1">
    <source>
        <dbReference type="EMBL" id="RCK56608.1"/>
    </source>
</evidence>
<organism evidence="1 2">
    <name type="scientific">Candida viswanathii</name>
    <dbReference type="NCBI Taxonomy" id="5486"/>
    <lineage>
        <taxon>Eukaryota</taxon>
        <taxon>Fungi</taxon>
        <taxon>Dikarya</taxon>
        <taxon>Ascomycota</taxon>
        <taxon>Saccharomycotina</taxon>
        <taxon>Pichiomycetes</taxon>
        <taxon>Debaryomycetaceae</taxon>
        <taxon>Candida/Lodderomyces clade</taxon>
        <taxon>Candida</taxon>
    </lineage>
</organism>
<dbReference type="EMBL" id="QLNQ01000029">
    <property type="protein sequence ID" value="RCK56608.1"/>
    <property type="molecule type" value="Genomic_DNA"/>
</dbReference>
<dbReference type="PANTHER" id="PTHR34365:SF7">
    <property type="entry name" value="GLYCINE-RICH DOMAIN-CONTAINING PROTEIN 1"/>
    <property type="match status" value="1"/>
</dbReference>
<gene>
    <name evidence="1" type="ORF">Cantr_05839</name>
</gene>
<comment type="caution">
    <text evidence="1">The sequence shown here is derived from an EMBL/GenBank/DDBJ whole genome shotgun (WGS) entry which is preliminary data.</text>
</comment>
<dbReference type="AlphaFoldDB" id="A0A367XSM3"/>